<proteinExistence type="predicted"/>
<gene>
    <name evidence="2" type="ORF">ACH5RR_040047</name>
</gene>
<name>A0ABD2XTN3_9GENT</name>
<organism evidence="2 3">
    <name type="scientific">Cinchona calisaya</name>
    <dbReference type="NCBI Taxonomy" id="153742"/>
    <lineage>
        <taxon>Eukaryota</taxon>
        <taxon>Viridiplantae</taxon>
        <taxon>Streptophyta</taxon>
        <taxon>Embryophyta</taxon>
        <taxon>Tracheophyta</taxon>
        <taxon>Spermatophyta</taxon>
        <taxon>Magnoliopsida</taxon>
        <taxon>eudicotyledons</taxon>
        <taxon>Gunneridae</taxon>
        <taxon>Pentapetalae</taxon>
        <taxon>asterids</taxon>
        <taxon>lamiids</taxon>
        <taxon>Gentianales</taxon>
        <taxon>Rubiaceae</taxon>
        <taxon>Cinchonoideae</taxon>
        <taxon>Cinchoneae</taxon>
        <taxon>Cinchona</taxon>
    </lineage>
</organism>
<evidence type="ECO:0000256" key="1">
    <source>
        <dbReference type="SAM" id="MobiDB-lite"/>
    </source>
</evidence>
<comment type="caution">
    <text evidence="2">The sequence shown here is derived from an EMBL/GenBank/DDBJ whole genome shotgun (WGS) entry which is preliminary data.</text>
</comment>
<feature type="compositionally biased region" description="Basic and acidic residues" evidence="1">
    <location>
        <begin position="188"/>
        <end position="204"/>
    </location>
</feature>
<evidence type="ECO:0000313" key="2">
    <source>
        <dbReference type="EMBL" id="KAL3497315.1"/>
    </source>
</evidence>
<keyword evidence="3" id="KW-1185">Reference proteome</keyword>
<reference evidence="2 3" key="1">
    <citation type="submission" date="2024-11" db="EMBL/GenBank/DDBJ databases">
        <title>A near-complete genome assembly of Cinchona calisaya.</title>
        <authorList>
            <person name="Lian D.C."/>
            <person name="Zhao X.W."/>
            <person name="Wei L."/>
        </authorList>
    </citation>
    <scope>NUCLEOTIDE SEQUENCE [LARGE SCALE GENOMIC DNA]</scope>
    <source>
        <tissue evidence="2">Nenye</tissue>
    </source>
</reference>
<dbReference type="PANTHER" id="PTHR33168">
    <property type="entry name" value="STRESS INDUCED PROTEIN-RELATED"/>
    <property type="match status" value="1"/>
</dbReference>
<dbReference type="EMBL" id="JBJUIK010000017">
    <property type="protein sequence ID" value="KAL3497315.1"/>
    <property type="molecule type" value="Genomic_DNA"/>
</dbReference>
<protein>
    <submittedName>
        <fullName evidence="2">Uncharacterized protein</fullName>
    </submittedName>
</protein>
<feature type="region of interest" description="Disordered" evidence="1">
    <location>
        <begin position="152"/>
        <end position="171"/>
    </location>
</feature>
<feature type="region of interest" description="Disordered" evidence="1">
    <location>
        <begin position="184"/>
        <end position="230"/>
    </location>
</feature>
<sequence>MEVVEERETSSLRARRKKSSVSLSCCFNGHRRADSFDVVSSSCVSPSPKMSPSAWMRSKTNYELPDIKIKGRYKNLMSRMGRHRRHSSADFSYDPLSYSLNFEDGDHHHHDTYDAAEEFPVRSFAARLPSSPPSPAAADGRRKMLQINMMMPRSKTPEHELPTTSSTRRAAAVAEVRKSLELLPTPSRKVEDLRSSRSSEDVAEGRGSPDIPTPTRPRKVITTTPETTKRNSNINDMRRNLEEVSSTLVVSPTSRQVLVELC</sequence>
<evidence type="ECO:0000313" key="3">
    <source>
        <dbReference type="Proteomes" id="UP001630127"/>
    </source>
</evidence>
<feature type="compositionally biased region" description="Polar residues" evidence="1">
    <location>
        <begin position="221"/>
        <end position="230"/>
    </location>
</feature>
<dbReference type="AlphaFoldDB" id="A0ABD2XTN3"/>
<accession>A0ABD2XTN3</accession>
<dbReference type="Proteomes" id="UP001630127">
    <property type="component" value="Unassembled WGS sequence"/>
</dbReference>